<keyword evidence="2" id="KW-1185">Reference proteome</keyword>
<protein>
    <submittedName>
        <fullName evidence="1">DUF2625 family protein</fullName>
    </submittedName>
</protein>
<dbReference type="RefSeq" id="WP_305024975.1">
    <property type="nucleotide sequence ID" value="NZ_JAUQTB010000009.1"/>
</dbReference>
<organism evidence="1 2">
    <name type="scientific">Paenibacillus lacisoli</name>
    <dbReference type="NCBI Taxonomy" id="3064525"/>
    <lineage>
        <taxon>Bacteria</taxon>
        <taxon>Bacillati</taxon>
        <taxon>Bacillota</taxon>
        <taxon>Bacilli</taxon>
        <taxon>Bacillales</taxon>
        <taxon>Paenibacillaceae</taxon>
        <taxon>Paenibacillus</taxon>
    </lineage>
</organism>
<comment type="caution">
    <text evidence="1">The sequence shown here is derived from an EMBL/GenBank/DDBJ whole genome shotgun (WGS) entry which is preliminary data.</text>
</comment>
<name>A0ABT9CER6_9BACL</name>
<reference evidence="1 2" key="1">
    <citation type="submission" date="2023-07" db="EMBL/GenBank/DDBJ databases">
        <title>Paenibacillus sp. JX-17 nov. isolated from soil.</title>
        <authorList>
            <person name="Wan Y."/>
            <person name="Liu B."/>
        </authorList>
    </citation>
    <scope>NUCLEOTIDE SEQUENCE [LARGE SCALE GENOMIC DNA]</scope>
    <source>
        <strain evidence="1 2">JX-17</strain>
    </source>
</reference>
<dbReference type="Pfam" id="PF10946">
    <property type="entry name" value="DUF2625"/>
    <property type="match status" value="1"/>
</dbReference>
<accession>A0ABT9CER6</accession>
<dbReference type="Proteomes" id="UP001240171">
    <property type="component" value="Unassembled WGS sequence"/>
</dbReference>
<gene>
    <name evidence="1" type="ORF">Q5741_15220</name>
</gene>
<dbReference type="EMBL" id="JAUQTB010000009">
    <property type="protein sequence ID" value="MDO7907761.1"/>
    <property type="molecule type" value="Genomic_DNA"/>
</dbReference>
<evidence type="ECO:0000313" key="2">
    <source>
        <dbReference type="Proteomes" id="UP001240171"/>
    </source>
</evidence>
<dbReference type="InterPro" id="IPR021239">
    <property type="entry name" value="DUF2625"/>
</dbReference>
<proteinExistence type="predicted"/>
<evidence type="ECO:0000313" key="1">
    <source>
        <dbReference type="EMBL" id="MDO7907761.1"/>
    </source>
</evidence>
<sequence length="222" mass="24305">MPKLPLEQLIDRENPAWEEIKELLSSGSHAYTLLPADRDAAAGTLSALQVSTRSYLGAIAYETGGIRLDHGWVTVLGAGHSEVSGSLASWNGLGTQTDLAAYPDLLVVAYDAAGGFFALNTGRFGQDGYVYYFAPDTLEWESTELAYSGFVNWLAHGDLDLFYQTFRWAGWQEDTEKLETGEVWGYYPPLWTAEGGGELSSHAPISVLEAWNQTSGQSRPQE</sequence>